<feature type="region of interest" description="Disordered" evidence="1">
    <location>
        <begin position="1"/>
        <end position="39"/>
    </location>
</feature>
<dbReference type="KEGG" id="crq:GCK72_001538"/>
<dbReference type="Proteomes" id="UP000483820">
    <property type="component" value="Chromosome I"/>
</dbReference>
<feature type="region of interest" description="Disordered" evidence="1">
    <location>
        <begin position="84"/>
        <end position="125"/>
    </location>
</feature>
<feature type="compositionally biased region" description="Basic and acidic residues" evidence="1">
    <location>
        <begin position="1"/>
        <end position="10"/>
    </location>
</feature>
<evidence type="ECO:0000256" key="1">
    <source>
        <dbReference type="SAM" id="MobiDB-lite"/>
    </source>
</evidence>
<reference evidence="2 3" key="1">
    <citation type="submission" date="2019-12" db="EMBL/GenBank/DDBJ databases">
        <title>Chromosome-level assembly of the Caenorhabditis remanei genome.</title>
        <authorList>
            <person name="Teterina A.A."/>
            <person name="Willis J.H."/>
            <person name="Phillips P.C."/>
        </authorList>
    </citation>
    <scope>NUCLEOTIDE SEQUENCE [LARGE SCALE GENOMIC DNA]</scope>
    <source>
        <strain evidence="2 3">PX506</strain>
        <tissue evidence="2">Whole organism</tissue>
    </source>
</reference>
<feature type="compositionally biased region" description="Polar residues" evidence="1">
    <location>
        <begin position="138"/>
        <end position="164"/>
    </location>
</feature>
<name>A0A6A5HR44_CAERE</name>
<dbReference type="RefSeq" id="XP_053591661.1">
    <property type="nucleotide sequence ID" value="XM_053723016.1"/>
</dbReference>
<dbReference type="CTD" id="78773272"/>
<sequence length="364" mass="40872">MRQLDIKEVKSTSLHESNNYTRSQTTTTRSHSTSRRCYTSSIRQEVEEFRIQILKGIKESELPKRGASPAATDNNIVGRILSKEARNIGSPARPQERQPSRAQLQEPRSHTSSLRSTTVAATGLKQDQSILERTMLQKQHIQPWNSPQRSSNLRKASARTSPAETNEGVDAKHHLRLSPSAVNRTTPILAHNSKKMCTDSTHHQVLRATTSLRSTSKNQESSSRKDDNTSQGKGMLDNNQNMSSQLHVFMSKQDPSNKPITPSTQGKNSNCSTSFHTKTSRKMYQQYHPKKDPGHQIKEWIRLVPALKPQDQLQAATKIEIWAFSHVGLRRQHGLYSEPSRKNSDAIALSGTAAFLARSTKIQI</sequence>
<comment type="caution">
    <text evidence="2">The sequence shown here is derived from an EMBL/GenBank/DDBJ whole genome shotgun (WGS) entry which is preliminary data.</text>
</comment>
<dbReference type="EMBL" id="WUAV01000001">
    <property type="protein sequence ID" value="KAF1769721.1"/>
    <property type="molecule type" value="Genomic_DNA"/>
</dbReference>
<organism evidence="2 3">
    <name type="scientific">Caenorhabditis remanei</name>
    <name type="common">Caenorhabditis vulgaris</name>
    <dbReference type="NCBI Taxonomy" id="31234"/>
    <lineage>
        <taxon>Eukaryota</taxon>
        <taxon>Metazoa</taxon>
        <taxon>Ecdysozoa</taxon>
        <taxon>Nematoda</taxon>
        <taxon>Chromadorea</taxon>
        <taxon>Rhabditida</taxon>
        <taxon>Rhabditina</taxon>
        <taxon>Rhabditomorpha</taxon>
        <taxon>Rhabditoidea</taxon>
        <taxon>Rhabditidae</taxon>
        <taxon>Peloderinae</taxon>
        <taxon>Caenorhabditis</taxon>
    </lineage>
</organism>
<feature type="region of interest" description="Disordered" evidence="1">
    <location>
        <begin position="138"/>
        <end position="239"/>
    </location>
</feature>
<gene>
    <name evidence="2" type="ORF">GCK72_001538</name>
</gene>
<evidence type="ECO:0000313" key="3">
    <source>
        <dbReference type="Proteomes" id="UP000483820"/>
    </source>
</evidence>
<accession>A0A6A5HR44</accession>
<feature type="compositionally biased region" description="Polar residues" evidence="1">
    <location>
        <begin position="207"/>
        <end position="221"/>
    </location>
</feature>
<feature type="compositionally biased region" description="Polar residues" evidence="1">
    <location>
        <begin position="253"/>
        <end position="275"/>
    </location>
</feature>
<feature type="compositionally biased region" description="Polar residues" evidence="1">
    <location>
        <begin position="229"/>
        <end position="239"/>
    </location>
</feature>
<feature type="compositionally biased region" description="Low complexity" evidence="1">
    <location>
        <begin position="17"/>
        <end position="39"/>
    </location>
</feature>
<feature type="region of interest" description="Disordered" evidence="1">
    <location>
        <begin position="252"/>
        <end position="275"/>
    </location>
</feature>
<dbReference type="AlphaFoldDB" id="A0A6A5HR44"/>
<dbReference type="GeneID" id="78773272"/>
<evidence type="ECO:0000313" key="2">
    <source>
        <dbReference type="EMBL" id="KAF1769721.1"/>
    </source>
</evidence>
<proteinExistence type="predicted"/>
<protein>
    <submittedName>
        <fullName evidence="2">Uncharacterized protein</fullName>
    </submittedName>
</protein>
<feature type="compositionally biased region" description="Polar residues" evidence="1">
    <location>
        <begin position="110"/>
        <end position="125"/>
    </location>
</feature>